<sequence>MEIRPLSRDEVRQIDNVAIEQYGITGLMLMENAGSGAARLVNEIAPAGKVAILCGKGNNAGDGYVIARHMELLDREVKLISIVDTESLTGDAKANFQIADRSKLPIIAAADRVRLAQELTSADIIVDCLLGTGATGSLRGLFADAVAIANQTDAIRIAIDVPTGIDCDTGQIMGEAFCAHETITFVAHKLAMQIPECHQTFGRIHVVGIGASKTILQRFA</sequence>
<dbReference type="PANTHER" id="PTHR13232:SF10">
    <property type="entry name" value="NAD(P)H-HYDRATE EPIMERASE"/>
    <property type="match status" value="1"/>
</dbReference>
<comment type="similarity">
    <text evidence="10">Belongs to the NnrE/AIBP family.</text>
</comment>
<evidence type="ECO:0000313" key="13">
    <source>
        <dbReference type="Proteomes" id="UP000319817"/>
    </source>
</evidence>
<comment type="catalytic activity">
    <reaction evidence="1 10">
        <text>(6R)-NADHX = (6S)-NADHX</text>
        <dbReference type="Rhea" id="RHEA:32215"/>
        <dbReference type="ChEBI" id="CHEBI:64074"/>
        <dbReference type="ChEBI" id="CHEBI:64075"/>
        <dbReference type="EC" id="5.1.99.6"/>
    </reaction>
</comment>
<proteinExistence type="inferred from homology"/>
<accession>A0A517NWQ6</accession>
<dbReference type="NCBIfam" id="TIGR00197">
    <property type="entry name" value="yjeF_nterm"/>
    <property type="match status" value="1"/>
</dbReference>
<evidence type="ECO:0000256" key="6">
    <source>
        <dbReference type="ARBA" id="ARBA00022857"/>
    </source>
</evidence>
<dbReference type="GO" id="GO:0052856">
    <property type="term" value="F:NAD(P)HX epimerase activity"/>
    <property type="evidence" value="ECO:0007669"/>
    <property type="project" value="UniProtKB-UniRule"/>
</dbReference>
<evidence type="ECO:0000259" key="11">
    <source>
        <dbReference type="PROSITE" id="PS51385"/>
    </source>
</evidence>
<evidence type="ECO:0000256" key="9">
    <source>
        <dbReference type="ARBA" id="ARBA00023235"/>
    </source>
</evidence>
<feature type="binding site" evidence="10">
    <location>
        <position position="59"/>
    </location>
    <ligand>
        <name>K(+)</name>
        <dbReference type="ChEBI" id="CHEBI:29103"/>
    </ligand>
</feature>
<keyword evidence="9 10" id="KW-0413">Isomerase</keyword>
<dbReference type="InterPro" id="IPR036652">
    <property type="entry name" value="YjeF_N_dom_sf"/>
</dbReference>
<dbReference type="Pfam" id="PF03853">
    <property type="entry name" value="YjeF_N"/>
    <property type="match status" value="1"/>
</dbReference>
<evidence type="ECO:0000256" key="2">
    <source>
        <dbReference type="ARBA" id="ARBA00000909"/>
    </source>
</evidence>
<keyword evidence="13" id="KW-1185">Reference proteome</keyword>
<name>A0A517NWQ6_9BACT</name>
<dbReference type="GO" id="GO:0046872">
    <property type="term" value="F:metal ion binding"/>
    <property type="evidence" value="ECO:0007669"/>
    <property type="project" value="UniProtKB-KW"/>
</dbReference>
<organism evidence="12 13">
    <name type="scientific">Stieleria marina</name>
    <dbReference type="NCBI Taxonomy" id="1930275"/>
    <lineage>
        <taxon>Bacteria</taxon>
        <taxon>Pseudomonadati</taxon>
        <taxon>Planctomycetota</taxon>
        <taxon>Planctomycetia</taxon>
        <taxon>Pirellulales</taxon>
        <taxon>Pirellulaceae</taxon>
        <taxon>Stieleria</taxon>
    </lineage>
</organism>
<feature type="binding site" evidence="10">
    <location>
        <position position="163"/>
    </location>
    <ligand>
        <name>K(+)</name>
        <dbReference type="ChEBI" id="CHEBI:29103"/>
    </ligand>
</feature>
<dbReference type="Gene3D" id="3.40.50.10260">
    <property type="entry name" value="YjeF N-terminal domain"/>
    <property type="match status" value="1"/>
</dbReference>
<dbReference type="PANTHER" id="PTHR13232">
    <property type="entry name" value="NAD(P)H-HYDRATE EPIMERASE"/>
    <property type="match status" value="1"/>
</dbReference>
<dbReference type="AlphaFoldDB" id="A0A517NWQ6"/>
<dbReference type="InterPro" id="IPR004443">
    <property type="entry name" value="YjeF_N_dom"/>
</dbReference>
<evidence type="ECO:0000256" key="5">
    <source>
        <dbReference type="ARBA" id="ARBA00022741"/>
    </source>
</evidence>
<dbReference type="InterPro" id="IPR032976">
    <property type="entry name" value="YJEFN_prot_NAXE-like"/>
</dbReference>
<comment type="catalytic activity">
    <reaction evidence="2 10">
        <text>(6R)-NADPHX = (6S)-NADPHX</text>
        <dbReference type="Rhea" id="RHEA:32227"/>
        <dbReference type="ChEBI" id="CHEBI:64076"/>
        <dbReference type="ChEBI" id="CHEBI:64077"/>
        <dbReference type="EC" id="5.1.99.6"/>
    </reaction>
</comment>
<keyword evidence="8 10" id="KW-0520">NAD</keyword>
<evidence type="ECO:0000256" key="3">
    <source>
        <dbReference type="ARBA" id="ARBA00012228"/>
    </source>
</evidence>
<evidence type="ECO:0000256" key="1">
    <source>
        <dbReference type="ARBA" id="ARBA00000013"/>
    </source>
</evidence>
<protein>
    <recommendedName>
        <fullName evidence="3 10">NAD(P)H-hydrate epimerase</fullName>
        <ecNumber evidence="3 10">5.1.99.6</ecNumber>
    </recommendedName>
    <alternativeName>
        <fullName evidence="10">NAD(P)HX epimerase</fullName>
    </alternativeName>
</protein>
<dbReference type="GO" id="GO:0000166">
    <property type="term" value="F:nucleotide binding"/>
    <property type="evidence" value="ECO:0007669"/>
    <property type="project" value="UniProtKB-KW"/>
</dbReference>
<evidence type="ECO:0000256" key="10">
    <source>
        <dbReference type="HAMAP-Rule" id="MF_01966"/>
    </source>
</evidence>
<feature type="binding site" evidence="10">
    <location>
        <position position="160"/>
    </location>
    <ligand>
        <name>(6S)-NADPHX</name>
        <dbReference type="ChEBI" id="CHEBI:64076"/>
    </ligand>
</feature>
<keyword evidence="5 10" id="KW-0547">Nucleotide-binding</keyword>
<feature type="binding site" evidence="10">
    <location>
        <begin position="131"/>
        <end position="137"/>
    </location>
    <ligand>
        <name>(6S)-NADPHX</name>
        <dbReference type="ChEBI" id="CHEBI:64076"/>
    </ligand>
</feature>
<feature type="binding site" evidence="10">
    <location>
        <position position="127"/>
    </location>
    <ligand>
        <name>K(+)</name>
        <dbReference type="ChEBI" id="CHEBI:29103"/>
    </ligand>
</feature>
<dbReference type="PROSITE" id="PS51385">
    <property type="entry name" value="YJEF_N"/>
    <property type="match status" value="1"/>
</dbReference>
<comment type="caution">
    <text evidence="10">Lacks conserved residue(s) required for the propagation of feature annotation.</text>
</comment>
<dbReference type="HAMAP" id="MF_01966">
    <property type="entry name" value="NADHX_epimerase"/>
    <property type="match status" value="1"/>
</dbReference>
<dbReference type="Proteomes" id="UP000319817">
    <property type="component" value="Chromosome"/>
</dbReference>
<evidence type="ECO:0000313" key="12">
    <source>
        <dbReference type="EMBL" id="QDT11538.1"/>
    </source>
</evidence>
<gene>
    <name evidence="12" type="primary">nnr_2</name>
    <name evidence="10" type="synonym">nnrE</name>
    <name evidence="12" type="ORF">K239x_35360</name>
</gene>
<reference evidence="12 13" key="1">
    <citation type="submission" date="2019-02" db="EMBL/GenBank/DDBJ databases">
        <title>Deep-cultivation of Planctomycetes and their phenomic and genomic characterization uncovers novel biology.</title>
        <authorList>
            <person name="Wiegand S."/>
            <person name="Jogler M."/>
            <person name="Boedeker C."/>
            <person name="Pinto D."/>
            <person name="Vollmers J."/>
            <person name="Rivas-Marin E."/>
            <person name="Kohn T."/>
            <person name="Peeters S.H."/>
            <person name="Heuer A."/>
            <person name="Rast P."/>
            <person name="Oberbeckmann S."/>
            <person name="Bunk B."/>
            <person name="Jeske O."/>
            <person name="Meyerdierks A."/>
            <person name="Storesund J.E."/>
            <person name="Kallscheuer N."/>
            <person name="Luecker S."/>
            <person name="Lage O.M."/>
            <person name="Pohl T."/>
            <person name="Merkel B.J."/>
            <person name="Hornburger P."/>
            <person name="Mueller R.-W."/>
            <person name="Bruemmer F."/>
            <person name="Labrenz M."/>
            <person name="Spormann A.M."/>
            <person name="Op den Camp H."/>
            <person name="Overmann J."/>
            <person name="Amann R."/>
            <person name="Jetten M.S.M."/>
            <person name="Mascher T."/>
            <person name="Medema M.H."/>
            <person name="Devos D.P."/>
            <person name="Kaster A.-K."/>
            <person name="Ovreas L."/>
            <person name="Rohde M."/>
            <person name="Galperin M.Y."/>
            <person name="Jogler C."/>
        </authorList>
    </citation>
    <scope>NUCLEOTIDE SEQUENCE [LARGE SCALE GENOMIC DNA]</scope>
    <source>
        <strain evidence="12 13">K23_9</strain>
    </source>
</reference>
<dbReference type="EC" id="5.1.99.6" evidence="3 10"/>
<dbReference type="SUPFAM" id="SSF64153">
    <property type="entry name" value="YjeF N-terminal domain-like"/>
    <property type="match status" value="1"/>
</dbReference>
<evidence type="ECO:0000256" key="4">
    <source>
        <dbReference type="ARBA" id="ARBA00022723"/>
    </source>
</evidence>
<keyword evidence="7 10" id="KW-0630">Potassium</keyword>
<evidence type="ECO:0000256" key="8">
    <source>
        <dbReference type="ARBA" id="ARBA00023027"/>
    </source>
</evidence>
<dbReference type="EMBL" id="CP036526">
    <property type="protein sequence ID" value="QDT11538.1"/>
    <property type="molecule type" value="Genomic_DNA"/>
</dbReference>
<keyword evidence="4 10" id="KW-0479">Metal-binding</keyword>
<comment type="function">
    <text evidence="10">Catalyzes the epimerization of the S- and R-forms of NAD(P)HX, a damaged form of NAD(P)H that is a result of enzymatic or heat-dependent hydration. This is a prerequisite for the S-specific NAD(P)H-hydrate dehydratase to allow the repair of both epimers of NAD(P)HX.</text>
</comment>
<keyword evidence="6 10" id="KW-0521">NADP</keyword>
<dbReference type="RefSeq" id="WP_145419354.1">
    <property type="nucleotide sequence ID" value="NZ_CP036526.1"/>
</dbReference>
<dbReference type="OrthoDB" id="9806925at2"/>
<feature type="domain" description="YjeF N-terminal" evidence="11">
    <location>
        <begin position="11"/>
        <end position="217"/>
    </location>
</feature>
<comment type="cofactor">
    <cofactor evidence="10">
        <name>K(+)</name>
        <dbReference type="ChEBI" id="CHEBI:29103"/>
    </cofactor>
    <text evidence="10">Binds 1 potassium ion per subunit.</text>
</comment>
<evidence type="ECO:0000256" key="7">
    <source>
        <dbReference type="ARBA" id="ARBA00022958"/>
    </source>
</evidence>